<evidence type="ECO:0000313" key="6">
    <source>
        <dbReference type="Proteomes" id="UP000001015"/>
    </source>
</evidence>
<dbReference type="SUPFAM" id="SSF52540">
    <property type="entry name" value="P-loop containing nucleoside triphosphate hydrolases"/>
    <property type="match status" value="1"/>
</dbReference>
<dbReference type="PROSITE" id="PS51194">
    <property type="entry name" value="HELICASE_CTER"/>
    <property type="match status" value="1"/>
</dbReference>
<dbReference type="GO" id="GO:0003676">
    <property type="term" value="F:nucleic acid binding"/>
    <property type="evidence" value="ECO:0007669"/>
    <property type="project" value="InterPro"/>
</dbReference>
<dbReference type="InterPro" id="IPR027417">
    <property type="entry name" value="P-loop_NTPase"/>
</dbReference>
<dbReference type="GO" id="GO:0005524">
    <property type="term" value="F:ATP binding"/>
    <property type="evidence" value="ECO:0007669"/>
    <property type="project" value="UniProtKB-KW"/>
</dbReference>
<dbReference type="GO" id="GO:0006289">
    <property type="term" value="P:nucleotide-excision repair"/>
    <property type="evidence" value="ECO:0007669"/>
    <property type="project" value="TreeGrafter"/>
</dbReference>
<protein>
    <submittedName>
        <fullName evidence="5">ATP-dependent helicase</fullName>
        <ecNumber evidence="5">3.6.4.-</ecNumber>
    </submittedName>
</protein>
<evidence type="ECO:0000259" key="3">
    <source>
        <dbReference type="PROSITE" id="PS51192"/>
    </source>
</evidence>
<keyword evidence="6" id="KW-1185">Reference proteome</keyword>
<dbReference type="Pfam" id="PF00270">
    <property type="entry name" value="DEAD"/>
    <property type="match status" value="1"/>
</dbReference>
<dbReference type="RefSeq" id="WP_010977932.1">
    <property type="nucleotide sequence ID" value="NC_003106.2"/>
</dbReference>
<dbReference type="InterPro" id="IPR014001">
    <property type="entry name" value="Helicase_ATP-bd"/>
</dbReference>
<dbReference type="GO" id="GO:0043138">
    <property type="term" value="F:3'-5' DNA helicase activity"/>
    <property type="evidence" value="ECO:0007669"/>
    <property type="project" value="TreeGrafter"/>
</dbReference>
<dbReference type="Gene3D" id="3.40.50.300">
    <property type="entry name" value="P-loop containing nucleotide triphosphate hydrolases"/>
    <property type="match status" value="2"/>
</dbReference>
<evidence type="ECO:0000259" key="4">
    <source>
        <dbReference type="PROSITE" id="PS51194"/>
    </source>
</evidence>
<evidence type="ECO:0000256" key="1">
    <source>
        <dbReference type="ARBA" id="ARBA00022741"/>
    </source>
</evidence>
<dbReference type="InterPro" id="IPR011545">
    <property type="entry name" value="DEAD/DEAH_box_helicase_dom"/>
</dbReference>
<name>Q977E4_SULTO</name>
<dbReference type="PANTHER" id="PTHR47957">
    <property type="entry name" value="ATP-DEPENDENT HELICASE HRQ1"/>
    <property type="match status" value="1"/>
</dbReference>
<dbReference type="InterPro" id="IPR001650">
    <property type="entry name" value="Helicase_C-like"/>
</dbReference>
<gene>
    <name evidence="5" type="primary">ST0003</name>
    <name evidence="5" type="ordered locus">STK_00030</name>
</gene>
<organism evidence="5 6">
    <name type="scientific">Sulfurisphaera tokodaii (strain DSM 16993 / JCM 10545 / NBRC 100140 / 7)</name>
    <name type="common">Sulfolobus tokodaii</name>
    <dbReference type="NCBI Taxonomy" id="273063"/>
    <lineage>
        <taxon>Archaea</taxon>
        <taxon>Thermoproteota</taxon>
        <taxon>Thermoprotei</taxon>
        <taxon>Sulfolobales</taxon>
        <taxon>Sulfolobaceae</taxon>
        <taxon>Sulfurisphaera</taxon>
    </lineage>
</organism>
<keyword evidence="1" id="KW-0547">Nucleotide-binding</keyword>
<reference evidence="6" key="1">
    <citation type="journal article" date="2001" name="DNA Res.">
        <title>Complete genome sequence of an aerobic thermoacidophilic Crenarchaeon, Sulfolobus tokodaii strain7.</title>
        <authorList>
            <person name="Kawarabayasi Y."/>
            <person name="Hino Y."/>
            <person name="Horikawa H."/>
            <person name="Jin-no K."/>
            <person name="Takahashi M."/>
            <person name="Sekine M."/>
            <person name="Baba S."/>
            <person name="Ankai A."/>
            <person name="Kosugi H."/>
            <person name="Hosoyama A."/>
            <person name="Fukui S."/>
            <person name="Nagai Y."/>
            <person name="Nishijima K."/>
            <person name="Otsuka R."/>
            <person name="Nakazawa H."/>
            <person name="Takamiya M."/>
            <person name="Kato Y."/>
            <person name="Yoshizawa T."/>
            <person name="Tanaka T."/>
            <person name="Kudoh Y."/>
            <person name="Yamazaki J."/>
            <person name="Kushida N."/>
            <person name="Oguchi A."/>
            <person name="Aoki K."/>
            <person name="Masuda S."/>
            <person name="Yanagii M."/>
            <person name="Nishimura M."/>
            <person name="Yamagishi A."/>
            <person name="Oshima T."/>
            <person name="Kikuchi H."/>
        </authorList>
    </citation>
    <scope>NUCLEOTIDE SEQUENCE [LARGE SCALE GENOMIC DNA]</scope>
    <source>
        <strain evidence="6">DSM 16993 / JCM 10545 / NBRC 100140 / 7</strain>
    </source>
</reference>
<dbReference type="EC" id="3.6.4.-" evidence="5"/>
<keyword evidence="2" id="KW-0067">ATP-binding</keyword>
<dbReference type="Pfam" id="PF00271">
    <property type="entry name" value="Helicase_C"/>
    <property type="match status" value="1"/>
</dbReference>
<dbReference type="PANTHER" id="PTHR47957:SF3">
    <property type="entry name" value="ATP-DEPENDENT HELICASE HRQ1"/>
    <property type="match status" value="1"/>
</dbReference>
<evidence type="ECO:0000256" key="2">
    <source>
        <dbReference type="ARBA" id="ARBA00022840"/>
    </source>
</evidence>
<dbReference type="GO" id="GO:0016787">
    <property type="term" value="F:hydrolase activity"/>
    <property type="evidence" value="ECO:0007669"/>
    <property type="project" value="UniProtKB-KW"/>
</dbReference>
<dbReference type="PROSITE" id="PS51192">
    <property type="entry name" value="HELICASE_ATP_BIND_1"/>
    <property type="match status" value="1"/>
</dbReference>
<proteinExistence type="predicted"/>
<dbReference type="KEGG" id="sto:STK_00030"/>
<dbReference type="Proteomes" id="UP000001015">
    <property type="component" value="Chromosome"/>
</dbReference>
<dbReference type="SMART" id="SM00490">
    <property type="entry name" value="HELICc"/>
    <property type="match status" value="1"/>
</dbReference>
<keyword evidence="5" id="KW-0378">Hydrolase</keyword>
<dbReference type="PATRIC" id="fig|273063.9.peg.9"/>
<dbReference type="SMART" id="SM00487">
    <property type="entry name" value="DEXDc"/>
    <property type="match status" value="1"/>
</dbReference>
<sequence>MICDSSSILSSLDLVFQKFSDSGVPYTTTNVKFRDVLPTLCSRNVRLCDLNMYQHQLEAINKLMQGKNLVVNAETGGGKTEIWVSYALEMQLKGEFNVLAIYPTKALAGDQIERIVKYYIEAGFSVSKQVKGKTKIVEVYYGDVIKYDGDVSNYIQSVKRAKTLLTNPEVVKNALFQNHKISDFLKKVRLIVVDEFDFYGSSKSTVLLHIIKGIIDKFGIKPQIVIMSATLSDPEVVKPFFDVEIIGGKSFRPANDTYIVLGKRDELNAISKALNVSFDDLVKNFFKYASDPKKEIYFLQLFKDNAQLLPEYLDKLKGCDELTIIFSRSISEANNLVGKLGGKVNYDGTAPVAVHHSGIDKYVRQQVENDMRSGKLKVVVTVKTLLQGIDVGNVTRVVHVGIPDSVREFIQREGRKGRMASIKRTESVIFPLSLSDAVLLEDYSTSLKEWLSLGSESLILLPDNEFLKLIDVIRGILNDREFLKSVGITGTLPQISFYEQLHKTVPKLLFDGKNCNVVDKLNYRDVVEKHQLGCIDPMLNAIVVRNSVINGKRHVIETSDFSSSIMCNNINISSHVVNNAIAYYEDICFSWKQHPDLNGDIERGKVWSKVSLDVLFEGDGGFKQVHEIARKVFWYIESRRKIGQEYKVEKIELEYTPSPNLKYDFLTYVYASELEPDDVNKVDKGMYFILALLRLNYGIDLGLINFGVSNSGILKIWESEPTALLKRLREMKKVKVRGTELDCKKLLDDVRNAQPFRRLELVLKYLDPYTFNNFDFNEVKAIAERFVHYLCNTIPIQLQVISGTMIPKSPLIRSIIIDSFGGKYAVSSPTGEISIFDNEEEAVKEAAKLNIEFTDAIVVPYGVSIGKKYKFQNEVVYIDKEINRLLGGPITPSKFRELVLNDDSLLKEENEADNSITRGEEVELTKIFRKRAETIRLMINLWKAYLTDK</sequence>
<dbReference type="OrthoDB" id="36796at2157"/>
<dbReference type="GeneID" id="1457874"/>
<dbReference type="EMBL" id="BA000023">
    <property type="protein sequence ID" value="BAB64950.1"/>
    <property type="molecule type" value="Genomic_DNA"/>
</dbReference>
<dbReference type="AlphaFoldDB" id="Q977E4"/>
<feature type="domain" description="Helicase ATP-binding" evidence="3">
    <location>
        <begin position="60"/>
        <end position="249"/>
    </location>
</feature>
<evidence type="ECO:0000313" key="5">
    <source>
        <dbReference type="EMBL" id="BAB64950.1"/>
    </source>
</evidence>
<dbReference type="eggNOG" id="arCOG00555">
    <property type="taxonomic scope" value="Archaea"/>
</dbReference>
<keyword evidence="5" id="KW-0347">Helicase</keyword>
<dbReference type="STRING" id="273063.STK_00030"/>
<accession>Q977E4</accession>
<dbReference type="GO" id="GO:0036297">
    <property type="term" value="P:interstrand cross-link repair"/>
    <property type="evidence" value="ECO:0007669"/>
    <property type="project" value="TreeGrafter"/>
</dbReference>
<feature type="domain" description="Helicase C-terminal" evidence="4">
    <location>
        <begin position="308"/>
        <end position="459"/>
    </location>
</feature>